<feature type="signal peptide" evidence="1">
    <location>
        <begin position="1"/>
        <end position="16"/>
    </location>
</feature>
<dbReference type="EMBL" id="CM004471">
    <property type="protein sequence ID" value="OCT87569.1"/>
    <property type="molecule type" value="Genomic_DNA"/>
</dbReference>
<reference evidence="3" key="1">
    <citation type="journal article" date="2016" name="Nature">
        <title>Genome evolution in the allotetraploid frog Xenopus laevis.</title>
        <authorList>
            <person name="Session A.M."/>
            <person name="Uno Y."/>
            <person name="Kwon T."/>
            <person name="Chapman J.A."/>
            <person name="Toyoda A."/>
            <person name="Takahashi S."/>
            <person name="Fukui A."/>
            <person name="Hikosaka A."/>
            <person name="Suzuki A."/>
            <person name="Kondo M."/>
            <person name="van Heeringen S.J."/>
            <person name="Quigley I."/>
            <person name="Heinz S."/>
            <person name="Ogino H."/>
            <person name="Ochi H."/>
            <person name="Hellsten U."/>
            <person name="Lyons J.B."/>
            <person name="Simakov O."/>
            <person name="Putnam N."/>
            <person name="Stites J."/>
            <person name="Kuroki Y."/>
            <person name="Tanaka T."/>
            <person name="Michiue T."/>
            <person name="Watanabe M."/>
            <person name="Bogdanovic O."/>
            <person name="Lister R."/>
            <person name="Georgiou G."/>
            <person name="Paranjpe S.S."/>
            <person name="van Kruijsbergen I."/>
            <person name="Shu S."/>
            <person name="Carlson J."/>
            <person name="Kinoshita T."/>
            <person name="Ohta Y."/>
            <person name="Mawaribuchi S."/>
            <person name="Jenkins J."/>
            <person name="Grimwood J."/>
            <person name="Schmutz J."/>
            <person name="Mitros T."/>
            <person name="Mozaffari S.V."/>
            <person name="Suzuki Y."/>
            <person name="Haramoto Y."/>
            <person name="Yamamoto T.S."/>
            <person name="Takagi C."/>
            <person name="Heald R."/>
            <person name="Miller K."/>
            <person name="Haudenschild C."/>
            <person name="Kitzman J."/>
            <person name="Nakayama T."/>
            <person name="Izutsu Y."/>
            <person name="Robert J."/>
            <person name="Fortriede J."/>
            <person name="Burns K."/>
            <person name="Lotay V."/>
            <person name="Karimi K."/>
            <person name="Yasuoka Y."/>
            <person name="Dichmann D.S."/>
            <person name="Flajnik M.F."/>
            <person name="Houston D.W."/>
            <person name="Shendure J."/>
            <person name="DuPasquier L."/>
            <person name="Vize P.D."/>
            <person name="Zorn A.M."/>
            <person name="Ito M."/>
            <person name="Marcotte E.M."/>
            <person name="Wallingford J.B."/>
            <person name="Ito Y."/>
            <person name="Asashima M."/>
            <person name="Ueno N."/>
            <person name="Matsuda Y."/>
            <person name="Veenstra G.J."/>
            <person name="Fujiyama A."/>
            <person name="Harland R.M."/>
            <person name="Taira M."/>
            <person name="Rokhsar D.S."/>
        </authorList>
    </citation>
    <scope>NUCLEOTIDE SEQUENCE [LARGE SCALE GENOMIC DNA]</scope>
    <source>
        <strain evidence="3">J</strain>
    </source>
</reference>
<name>A0A974D8X5_XENLA</name>
<feature type="chain" id="PRO_5037217835" description="Fibronectin type-III domain-containing protein" evidence="1">
    <location>
        <begin position="17"/>
        <end position="177"/>
    </location>
</feature>
<gene>
    <name evidence="2" type="ORF">XELAEV_18021266mg</name>
</gene>
<evidence type="ECO:0008006" key="4">
    <source>
        <dbReference type="Google" id="ProtNLM"/>
    </source>
</evidence>
<proteinExistence type="predicted"/>
<dbReference type="AlphaFoldDB" id="A0A974D8X5"/>
<organism evidence="2 3">
    <name type="scientific">Xenopus laevis</name>
    <name type="common">African clawed frog</name>
    <dbReference type="NCBI Taxonomy" id="8355"/>
    <lineage>
        <taxon>Eukaryota</taxon>
        <taxon>Metazoa</taxon>
        <taxon>Chordata</taxon>
        <taxon>Craniata</taxon>
        <taxon>Vertebrata</taxon>
        <taxon>Euteleostomi</taxon>
        <taxon>Amphibia</taxon>
        <taxon>Batrachia</taxon>
        <taxon>Anura</taxon>
        <taxon>Pipoidea</taxon>
        <taxon>Pipidae</taxon>
        <taxon>Xenopodinae</taxon>
        <taxon>Xenopus</taxon>
        <taxon>Xenopus</taxon>
    </lineage>
</organism>
<dbReference type="SUPFAM" id="SSF49265">
    <property type="entry name" value="Fibronectin type III"/>
    <property type="match status" value="1"/>
</dbReference>
<evidence type="ECO:0000313" key="2">
    <source>
        <dbReference type="EMBL" id="OCT87569.1"/>
    </source>
</evidence>
<evidence type="ECO:0000256" key="1">
    <source>
        <dbReference type="SAM" id="SignalP"/>
    </source>
</evidence>
<sequence length="177" mass="20219">MDKYFLLLLFQTIVQGGHTLECDQTIAGTRAVVIEWNAFPEDQTPDFYSVIYKKKNATFKQNMPKASGNQQIYNSHRSLLHLEENLSYKITIESIKNGNVLTARSCLINVISVSDIKLKMTSTSVVFNWSNLNSDISVSIILNSTTREMSVEDKSYEWENLKPGTDYIISEYSKPYI</sequence>
<dbReference type="InterPro" id="IPR036116">
    <property type="entry name" value="FN3_sf"/>
</dbReference>
<accession>A0A974D8X5</accession>
<keyword evidence="1" id="KW-0732">Signal</keyword>
<evidence type="ECO:0000313" key="3">
    <source>
        <dbReference type="Proteomes" id="UP000694892"/>
    </source>
</evidence>
<dbReference type="Proteomes" id="UP000694892">
    <property type="component" value="Chromosome 3S"/>
</dbReference>
<protein>
    <recommendedName>
        <fullName evidence="4">Fibronectin type-III domain-containing protein</fullName>
    </recommendedName>
</protein>